<name>G4ZCE3_PHYSP</name>
<feature type="non-terminal residue" evidence="1">
    <location>
        <position position="1"/>
    </location>
</feature>
<feature type="non-terminal residue" evidence="1">
    <location>
        <position position="103"/>
    </location>
</feature>
<dbReference type="Proteomes" id="UP000002640">
    <property type="component" value="Unassembled WGS sequence"/>
</dbReference>
<organism evidence="1 2">
    <name type="scientific">Phytophthora sojae (strain P6497)</name>
    <name type="common">Soybean stem and root rot agent</name>
    <name type="synonym">Phytophthora megasperma f. sp. glycines</name>
    <dbReference type="NCBI Taxonomy" id="1094619"/>
    <lineage>
        <taxon>Eukaryota</taxon>
        <taxon>Sar</taxon>
        <taxon>Stramenopiles</taxon>
        <taxon>Oomycota</taxon>
        <taxon>Peronosporomycetes</taxon>
        <taxon>Peronosporales</taxon>
        <taxon>Peronosporaceae</taxon>
        <taxon>Phytophthora</taxon>
    </lineage>
</organism>
<gene>
    <name evidence="1" type="ORF">PHYSODRAFT_406647</name>
</gene>
<dbReference type="InParanoid" id="G4ZCE3"/>
<dbReference type="RefSeq" id="XP_009525494.1">
    <property type="nucleotide sequence ID" value="XM_009527199.1"/>
</dbReference>
<evidence type="ECO:0000313" key="2">
    <source>
        <dbReference type="Proteomes" id="UP000002640"/>
    </source>
</evidence>
<keyword evidence="2" id="KW-1185">Reference proteome</keyword>
<dbReference type="AlphaFoldDB" id="G4ZCE3"/>
<reference evidence="1 2" key="1">
    <citation type="journal article" date="2006" name="Science">
        <title>Phytophthora genome sequences uncover evolutionary origins and mechanisms of pathogenesis.</title>
        <authorList>
            <person name="Tyler B.M."/>
            <person name="Tripathy S."/>
            <person name="Zhang X."/>
            <person name="Dehal P."/>
            <person name="Jiang R.H."/>
            <person name="Aerts A."/>
            <person name="Arredondo F.D."/>
            <person name="Baxter L."/>
            <person name="Bensasson D."/>
            <person name="Beynon J.L."/>
            <person name="Chapman J."/>
            <person name="Damasceno C.M."/>
            <person name="Dorrance A.E."/>
            <person name="Dou D."/>
            <person name="Dickerman A.W."/>
            <person name="Dubchak I.L."/>
            <person name="Garbelotto M."/>
            <person name="Gijzen M."/>
            <person name="Gordon S.G."/>
            <person name="Govers F."/>
            <person name="Grunwald N.J."/>
            <person name="Huang W."/>
            <person name="Ivors K.L."/>
            <person name="Jones R.W."/>
            <person name="Kamoun S."/>
            <person name="Krampis K."/>
            <person name="Lamour K.H."/>
            <person name="Lee M.K."/>
            <person name="McDonald W.H."/>
            <person name="Medina M."/>
            <person name="Meijer H.J."/>
            <person name="Nordberg E.K."/>
            <person name="Maclean D.J."/>
            <person name="Ospina-Giraldo M.D."/>
            <person name="Morris P.F."/>
            <person name="Phuntumart V."/>
            <person name="Putnam N.H."/>
            <person name="Rash S."/>
            <person name="Rose J.K."/>
            <person name="Sakihama Y."/>
            <person name="Salamov A.A."/>
            <person name="Savidor A."/>
            <person name="Scheuring C.F."/>
            <person name="Smith B.M."/>
            <person name="Sobral B.W."/>
            <person name="Terry A."/>
            <person name="Torto-Alalibo T.A."/>
            <person name="Win J."/>
            <person name="Xu Z."/>
            <person name="Zhang H."/>
            <person name="Grigoriev I.V."/>
            <person name="Rokhsar D.S."/>
            <person name="Boore J.L."/>
        </authorList>
    </citation>
    <scope>NUCLEOTIDE SEQUENCE [LARGE SCALE GENOMIC DNA]</scope>
    <source>
        <strain evidence="1 2">P6497</strain>
    </source>
</reference>
<accession>G4ZCE3</accession>
<dbReference type="EMBL" id="JH159154">
    <property type="protein sequence ID" value="EGZ16436.1"/>
    <property type="molecule type" value="Genomic_DNA"/>
</dbReference>
<dbReference type="KEGG" id="psoj:PHYSODRAFT_406647"/>
<dbReference type="GeneID" id="20651476"/>
<evidence type="ECO:0000313" key="1">
    <source>
        <dbReference type="EMBL" id="EGZ16436.1"/>
    </source>
</evidence>
<sequence>ISNYAELAMWAGARECTTRDQFFGHSEVYDAAHDLAEFKARPADFRYELIVLKCFTYGDNDEAMGIHRGGWTLVDLGTYAVHHARGAFQHKFIPWAYMFVRSE</sequence>
<protein>
    <submittedName>
        <fullName evidence="1">Uncharacterized protein</fullName>
    </submittedName>
</protein>
<proteinExistence type="predicted"/>